<dbReference type="PANTHER" id="PTHR38102">
    <property type="entry name" value="PERIPLASMIC CHAPERONE SPY"/>
    <property type="match status" value="1"/>
</dbReference>
<dbReference type="AlphaFoldDB" id="A0A8J7F8H0"/>
<comment type="similarity">
    <text evidence="2">Belongs to the CpxP/Spy family.</text>
</comment>
<dbReference type="PANTHER" id="PTHR38102:SF1">
    <property type="entry name" value="PERIPLASMIC CHAPERONE SPY"/>
    <property type="match status" value="1"/>
</dbReference>
<evidence type="ECO:0000256" key="2">
    <source>
        <dbReference type="ARBA" id="ARBA00008441"/>
    </source>
</evidence>
<protein>
    <submittedName>
        <fullName evidence="7">Spy/CpxP family protein refolding chaperone</fullName>
    </submittedName>
</protein>
<reference evidence="7" key="1">
    <citation type="submission" date="2020-10" db="EMBL/GenBank/DDBJ databases">
        <title>Bacterium isolated from coastal waters sediment.</title>
        <authorList>
            <person name="Chen R.-J."/>
            <person name="Lu D.-C."/>
            <person name="Zhu K.-L."/>
            <person name="Du Z.-J."/>
        </authorList>
    </citation>
    <scope>NUCLEOTIDE SEQUENCE</scope>
    <source>
        <strain evidence="7">N1Y112</strain>
    </source>
</reference>
<evidence type="ECO:0000256" key="6">
    <source>
        <dbReference type="SAM" id="SignalP"/>
    </source>
</evidence>
<comment type="caution">
    <text evidence="7">The sequence shown here is derived from an EMBL/GenBank/DDBJ whole genome shotgun (WGS) entry which is preliminary data.</text>
</comment>
<evidence type="ECO:0000256" key="3">
    <source>
        <dbReference type="ARBA" id="ARBA00022729"/>
    </source>
</evidence>
<organism evidence="7 8">
    <name type="scientific">Pontibacterium sinense</name>
    <dbReference type="NCBI Taxonomy" id="2781979"/>
    <lineage>
        <taxon>Bacteria</taxon>
        <taxon>Pseudomonadati</taxon>
        <taxon>Pseudomonadota</taxon>
        <taxon>Gammaproteobacteria</taxon>
        <taxon>Oceanospirillales</taxon>
        <taxon>Oceanospirillaceae</taxon>
        <taxon>Pontibacterium</taxon>
    </lineage>
</organism>
<evidence type="ECO:0000256" key="1">
    <source>
        <dbReference type="ARBA" id="ARBA00004418"/>
    </source>
</evidence>
<dbReference type="GO" id="GO:0051082">
    <property type="term" value="F:unfolded protein binding"/>
    <property type="evidence" value="ECO:0007669"/>
    <property type="project" value="TreeGrafter"/>
</dbReference>
<gene>
    <name evidence="7" type="ORF">IOQ59_00415</name>
</gene>
<evidence type="ECO:0000313" key="7">
    <source>
        <dbReference type="EMBL" id="MBE9395719.1"/>
    </source>
</evidence>
<comment type="subcellular location">
    <subcellularLocation>
        <location evidence="1">Periplasm</location>
    </subcellularLocation>
</comment>
<dbReference type="InterPro" id="IPR012899">
    <property type="entry name" value="LTXXQ"/>
</dbReference>
<sequence>MRKTLIIGLTAAALTLGGLGTAVASGKFGHGMDGMMGGHMLERISQKLDLTEEQQRQVDDMIAANVKDMRQNIRNMKDLRMELRKLDPTAADYQQKSTQLAADIATATEKMVLMRAEQRQDFNNILNDEQRTELAAMKEKMAEKWDKRGKHHFGGHNGEGKGGKHCRT</sequence>
<dbReference type="InterPro" id="IPR052211">
    <property type="entry name" value="Cpx_auxiliary_protein"/>
</dbReference>
<proteinExistence type="inferred from homology"/>
<dbReference type="Proteomes" id="UP000640333">
    <property type="component" value="Unassembled WGS sequence"/>
</dbReference>
<evidence type="ECO:0000256" key="4">
    <source>
        <dbReference type="ARBA" id="ARBA00022764"/>
    </source>
</evidence>
<evidence type="ECO:0000256" key="5">
    <source>
        <dbReference type="SAM" id="MobiDB-lite"/>
    </source>
</evidence>
<accession>A0A8J7F8H0</accession>
<dbReference type="Gene3D" id="1.20.120.1490">
    <property type="match status" value="1"/>
</dbReference>
<dbReference type="Pfam" id="PF07813">
    <property type="entry name" value="LTXXQ"/>
    <property type="match status" value="1"/>
</dbReference>
<dbReference type="GO" id="GO:0030288">
    <property type="term" value="C:outer membrane-bounded periplasmic space"/>
    <property type="evidence" value="ECO:0007669"/>
    <property type="project" value="TreeGrafter"/>
</dbReference>
<feature type="chain" id="PRO_5035274547" evidence="6">
    <location>
        <begin position="25"/>
        <end position="168"/>
    </location>
</feature>
<dbReference type="EMBL" id="JADEYS010000001">
    <property type="protein sequence ID" value="MBE9395719.1"/>
    <property type="molecule type" value="Genomic_DNA"/>
</dbReference>
<feature type="region of interest" description="Disordered" evidence="5">
    <location>
        <begin position="148"/>
        <end position="168"/>
    </location>
</feature>
<keyword evidence="3 6" id="KW-0732">Signal</keyword>
<keyword evidence="8" id="KW-1185">Reference proteome</keyword>
<keyword evidence="4" id="KW-0574">Periplasm</keyword>
<dbReference type="RefSeq" id="WP_193951279.1">
    <property type="nucleotide sequence ID" value="NZ_JADEYS010000001.1"/>
</dbReference>
<evidence type="ECO:0000313" key="8">
    <source>
        <dbReference type="Proteomes" id="UP000640333"/>
    </source>
</evidence>
<feature type="signal peptide" evidence="6">
    <location>
        <begin position="1"/>
        <end position="24"/>
    </location>
</feature>
<name>A0A8J7F8H0_9GAMM</name>